<reference evidence="3" key="1">
    <citation type="journal article" date="2023" name="Mol. Phylogenet. Evol.">
        <title>Genome-scale phylogeny and comparative genomics of the fungal order Sordariales.</title>
        <authorList>
            <person name="Hensen N."/>
            <person name="Bonometti L."/>
            <person name="Westerberg I."/>
            <person name="Brannstrom I.O."/>
            <person name="Guillou S."/>
            <person name="Cros-Aarteil S."/>
            <person name="Calhoun S."/>
            <person name="Haridas S."/>
            <person name="Kuo A."/>
            <person name="Mondo S."/>
            <person name="Pangilinan J."/>
            <person name="Riley R."/>
            <person name="LaButti K."/>
            <person name="Andreopoulos B."/>
            <person name="Lipzen A."/>
            <person name="Chen C."/>
            <person name="Yan M."/>
            <person name="Daum C."/>
            <person name="Ng V."/>
            <person name="Clum A."/>
            <person name="Steindorff A."/>
            <person name="Ohm R.A."/>
            <person name="Martin F."/>
            <person name="Silar P."/>
            <person name="Natvig D.O."/>
            <person name="Lalanne C."/>
            <person name="Gautier V."/>
            <person name="Ament-Velasquez S.L."/>
            <person name="Kruys A."/>
            <person name="Hutchinson M.I."/>
            <person name="Powell A.J."/>
            <person name="Barry K."/>
            <person name="Miller A.N."/>
            <person name="Grigoriev I.V."/>
            <person name="Debuchy R."/>
            <person name="Gladieux P."/>
            <person name="Hiltunen Thoren M."/>
            <person name="Johannesson H."/>
        </authorList>
    </citation>
    <scope>NUCLEOTIDE SEQUENCE</scope>
    <source>
        <strain evidence="3">CBS 508.74</strain>
    </source>
</reference>
<reference evidence="3" key="2">
    <citation type="submission" date="2023-05" db="EMBL/GenBank/DDBJ databases">
        <authorList>
            <consortium name="Lawrence Berkeley National Laboratory"/>
            <person name="Steindorff A."/>
            <person name="Hensen N."/>
            <person name="Bonometti L."/>
            <person name="Westerberg I."/>
            <person name="Brannstrom I.O."/>
            <person name="Guillou S."/>
            <person name="Cros-Aarteil S."/>
            <person name="Calhoun S."/>
            <person name="Haridas S."/>
            <person name="Kuo A."/>
            <person name="Mondo S."/>
            <person name="Pangilinan J."/>
            <person name="Riley R."/>
            <person name="Labutti K."/>
            <person name="Andreopoulos B."/>
            <person name="Lipzen A."/>
            <person name="Chen C."/>
            <person name="Yanf M."/>
            <person name="Daum C."/>
            <person name="Ng V."/>
            <person name="Clum A."/>
            <person name="Ohm R."/>
            <person name="Martin F."/>
            <person name="Silar P."/>
            <person name="Natvig D."/>
            <person name="Lalanne C."/>
            <person name="Gautier V."/>
            <person name="Ament-Velasquez S.L."/>
            <person name="Kruys A."/>
            <person name="Hutchinson M.I."/>
            <person name="Powell A.J."/>
            <person name="Barry K."/>
            <person name="Miller A.N."/>
            <person name="Grigoriev I.V."/>
            <person name="Debuchy R."/>
            <person name="Gladieux P."/>
            <person name="Thoren M.H."/>
            <person name="Johannesson H."/>
        </authorList>
    </citation>
    <scope>NUCLEOTIDE SEQUENCE</scope>
    <source>
        <strain evidence="3">CBS 508.74</strain>
    </source>
</reference>
<dbReference type="AlphaFoldDB" id="A0AAN6TH27"/>
<feature type="region of interest" description="Disordered" evidence="1">
    <location>
        <begin position="520"/>
        <end position="573"/>
    </location>
</feature>
<dbReference type="InterPro" id="IPR021264">
    <property type="entry name" value="AFUB_079030/YDR124W-like"/>
</dbReference>
<feature type="region of interest" description="Disordered" evidence="1">
    <location>
        <begin position="16"/>
        <end position="47"/>
    </location>
</feature>
<feature type="compositionally biased region" description="Polar residues" evidence="1">
    <location>
        <begin position="16"/>
        <end position="35"/>
    </location>
</feature>
<dbReference type="PANTHER" id="PTHR36102">
    <property type="entry name" value="CHROMOSOME 10, WHOLE GENOME SHOTGUN SEQUENCE"/>
    <property type="match status" value="1"/>
</dbReference>
<feature type="compositionally biased region" description="Low complexity" evidence="1">
    <location>
        <begin position="520"/>
        <end position="545"/>
    </location>
</feature>
<dbReference type="EMBL" id="MU853337">
    <property type="protein sequence ID" value="KAK4114285.1"/>
    <property type="molecule type" value="Genomic_DNA"/>
</dbReference>
<gene>
    <name evidence="3" type="ORF">N656DRAFT_582869</name>
</gene>
<dbReference type="Pfam" id="PF11001">
    <property type="entry name" value="AFUB_07903_YDR124W_hel"/>
    <property type="match status" value="1"/>
</dbReference>
<proteinExistence type="predicted"/>
<evidence type="ECO:0000313" key="4">
    <source>
        <dbReference type="Proteomes" id="UP001302812"/>
    </source>
</evidence>
<dbReference type="RefSeq" id="XP_064671855.1">
    <property type="nucleotide sequence ID" value="XM_064810177.1"/>
</dbReference>
<evidence type="ECO:0000259" key="2">
    <source>
        <dbReference type="Pfam" id="PF11001"/>
    </source>
</evidence>
<dbReference type="Proteomes" id="UP001302812">
    <property type="component" value="Unassembled WGS sequence"/>
</dbReference>
<protein>
    <recommendedName>
        <fullName evidence="2">Subtelomeric hrmA-associated cluster protein AFUB-079030/YDR124W-like helical bundle domain-containing protein</fullName>
    </recommendedName>
</protein>
<dbReference type="PANTHER" id="PTHR36102:SF1">
    <property type="entry name" value="YDR124W-LIKE HELICAL BUNDLE DOMAIN-CONTAINING PROTEIN"/>
    <property type="match status" value="1"/>
</dbReference>
<name>A0AAN6TH27_9PEZI</name>
<feature type="compositionally biased region" description="Polar residues" evidence="1">
    <location>
        <begin position="375"/>
        <end position="400"/>
    </location>
</feature>
<dbReference type="InterPro" id="IPR047092">
    <property type="entry name" value="AFUB_07903/YDR124W-like_hel"/>
</dbReference>
<sequence length="573" mass="63848">MVNVWGASCRSLYQSPQWEGNRPVTDQSPIDNSPLTAEPARDSPPSVGDTALTVARALREQCHIDYEGFFLAVTLKNGQVACFSGPDPLTDEQIRGMFRRDRFLQYQHGIMPRDDGVFNETARGGYSEGYGDGRLEDHWVPTSRRRRRQRGSALRRELDDDRPPVVAAPKVPLRIGDSEALWNFYDHRFRCIQQTTCKHIGKAFVKAIAPRKQANNPYTRGDATAPGWWPKPWGPGEKDRVRHIEPDHLLKPERIHLLVHILKLVVEPLELQHPDIQKADINVAKLECITMEQLSTWFADKNTNNARKKPILQEVFKVAKMEEKYKRDELDANTIIYVMADDMVQNYCPSDDEDDDDNVGFPARLKAESERKSSGSDTSSVPPTNTATPHNLLPSLNSSHALNPTTLQAASYMGTLSIRDSQYGTTAMMPPDHYQYADGGNMTNGGQATSLQAHATALHMHDVLSGPQEPGRRSSILNTPSDFSSLSPSGMYPANVGWQPQQPQSASTAPPPSAMYAVTAQAAHHAQTPLPLPPLQQQEQQYGPQGFDPLPHSQHDLFRGSGMSQSRDVCMSY</sequence>
<feature type="domain" description="Subtelomeric hrmA-associated cluster protein AFUB-079030/YDR124W-like helical bundle" evidence="2">
    <location>
        <begin position="174"/>
        <end position="321"/>
    </location>
</feature>
<evidence type="ECO:0000256" key="1">
    <source>
        <dbReference type="SAM" id="MobiDB-lite"/>
    </source>
</evidence>
<dbReference type="GeneID" id="89934302"/>
<comment type="caution">
    <text evidence="3">The sequence shown here is derived from an EMBL/GenBank/DDBJ whole genome shotgun (WGS) entry which is preliminary data.</text>
</comment>
<keyword evidence="4" id="KW-1185">Reference proteome</keyword>
<evidence type="ECO:0000313" key="3">
    <source>
        <dbReference type="EMBL" id="KAK4114285.1"/>
    </source>
</evidence>
<accession>A0AAN6TH27</accession>
<feature type="region of interest" description="Disordered" evidence="1">
    <location>
        <begin position="366"/>
        <end position="400"/>
    </location>
</feature>
<organism evidence="3 4">
    <name type="scientific">Canariomyces notabilis</name>
    <dbReference type="NCBI Taxonomy" id="2074819"/>
    <lineage>
        <taxon>Eukaryota</taxon>
        <taxon>Fungi</taxon>
        <taxon>Dikarya</taxon>
        <taxon>Ascomycota</taxon>
        <taxon>Pezizomycotina</taxon>
        <taxon>Sordariomycetes</taxon>
        <taxon>Sordariomycetidae</taxon>
        <taxon>Sordariales</taxon>
        <taxon>Chaetomiaceae</taxon>
        <taxon>Canariomyces</taxon>
    </lineage>
</organism>